<evidence type="ECO:0000313" key="2">
    <source>
        <dbReference type="EMBL" id="QXJ34897.1"/>
    </source>
</evidence>
<reference evidence="2 3" key="1">
    <citation type="journal article" date="2021" name="Environ. Microbiol.">
        <title>New insights into the diversity and evolution of the archaeal mobilome from three complete genomes of Saccharolobus shibatae.</title>
        <authorList>
            <person name="Medvedeva S."/>
            <person name="Brandt D."/>
            <person name="Cvirkaite-Krupovic V."/>
            <person name="Liu Y."/>
            <person name="Severinov K."/>
            <person name="Ishino S."/>
            <person name="Ishino Y."/>
            <person name="Prangishvili D."/>
            <person name="Kalinowski J."/>
            <person name="Krupovic M."/>
        </authorList>
    </citation>
    <scope>NUCLEOTIDE SEQUENCE [LARGE SCALE GENOMIC DNA]</scope>
    <source>
        <strain evidence="2 3">S38A</strain>
    </source>
</reference>
<dbReference type="NCBIfam" id="TIGR01444">
    <property type="entry name" value="fkbM_fam"/>
    <property type="match status" value="1"/>
</dbReference>
<dbReference type="GeneID" id="65556868"/>
<dbReference type="InterPro" id="IPR006342">
    <property type="entry name" value="FkbM_mtfrase"/>
</dbReference>
<keyword evidence="3" id="KW-1185">Reference proteome</keyword>
<dbReference type="RefSeq" id="WP_218260101.1">
    <property type="nucleotide sequence ID" value="NZ_CP077713.1"/>
</dbReference>
<protein>
    <recommendedName>
        <fullName evidence="1">Methyltransferase FkbM domain-containing protein</fullName>
    </recommendedName>
</protein>
<sequence>MTVNSNLHLLKIGDIKIYLRRDVIDDYWVFEGIFFADEYYPLKLKKSDIVLDVGANIGAFTLKVAPKVKHVIAVEPEPNNFEILKRNVNKNNLSNVTLLNYAVSDKAEIVYFNTTGGSAKVSDRGIPINAKPLDDILHELGESEVTIMKMDIEGYEGKVLSAFKNYESLRQIIMEVHSRDLWNYVNKWLSARGFTVVDVSRIKKARVVKNIFSNLIPFLSAERAYNYFTIKQGIKYLLRLAPSPVAVVFHQIISLERNDISSFGMRLILRKTIKFS</sequence>
<name>A0A8F5C0J0_9CREN</name>
<dbReference type="Pfam" id="PF05050">
    <property type="entry name" value="Methyltransf_21"/>
    <property type="match status" value="1"/>
</dbReference>
<evidence type="ECO:0000259" key="1">
    <source>
        <dbReference type="Pfam" id="PF05050"/>
    </source>
</evidence>
<accession>A0A8F5C0J0</accession>
<proteinExistence type="predicted"/>
<dbReference type="Proteomes" id="UP000694036">
    <property type="component" value="Chromosome"/>
</dbReference>
<evidence type="ECO:0000313" key="3">
    <source>
        <dbReference type="Proteomes" id="UP000694036"/>
    </source>
</evidence>
<gene>
    <name evidence="2" type="ORF">J5U22_01444</name>
</gene>
<organism evidence="2 3">
    <name type="scientific">Saccharolobus shibatae</name>
    <dbReference type="NCBI Taxonomy" id="2286"/>
    <lineage>
        <taxon>Archaea</taxon>
        <taxon>Thermoproteota</taxon>
        <taxon>Thermoprotei</taxon>
        <taxon>Sulfolobales</taxon>
        <taxon>Sulfolobaceae</taxon>
        <taxon>Saccharolobus</taxon>
    </lineage>
</organism>
<feature type="domain" description="Methyltransferase FkbM" evidence="1">
    <location>
        <begin position="52"/>
        <end position="194"/>
    </location>
</feature>
<dbReference type="InterPro" id="IPR052514">
    <property type="entry name" value="SAM-dependent_MTase"/>
</dbReference>
<dbReference type="PANTHER" id="PTHR34203">
    <property type="entry name" value="METHYLTRANSFERASE, FKBM FAMILY PROTEIN"/>
    <property type="match status" value="1"/>
</dbReference>
<dbReference type="PANTHER" id="PTHR34203:SF15">
    <property type="entry name" value="SLL1173 PROTEIN"/>
    <property type="match status" value="1"/>
</dbReference>
<dbReference type="EMBL" id="CP077713">
    <property type="protein sequence ID" value="QXJ34897.1"/>
    <property type="molecule type" value="Genomic_DNA"/>
</dbReference>
<dbReference type="CDD" id="cd02440">
    <property type="entry name" value="AdoMet_MTases"/>
    <property type="match status" value="1"/>
</dbReference>
<dbReference type="AlphaFoldDB" id="A0A8F5C0J0"/>